<dbReference type="AlphaFoldDB" id="A0A0L0SCQ1"/>
<sequence>MRFHRVIIFSSHERIVMGLRYNYPEYIKAYVNKNERADGSFGVVQFEVAENCNYVNSNKKAIGLLTMHAAHNLGLMGDAPGPTPCGST</sequence>
<reference evidence="2" key="2">
    <citation type="submission" date="2009-11" db="EMBL/GenBank/DDBJ databases">
        <title>The Genome Sequence of Allomyces macrogynus strain ATCC 38327.</title>
        <authorList>
            <consortium name="The Broad Institute Genome Sequencing Platform"/>
            <person name="Russ C."/>
            <person name="Cuomo C."/>
            <person name="Shea T."/>
            <person name="Young S.K."/>
            <person name="Zeng Q."/>
            <person name="Koehrsen M."/>
            <person name="Haas B."/>
            <person name="Borodovsky M."/>
            <person name="Guigo R."/>
            <person name="Alvarado L."/>
            <person name="Berlin A."/>
            <person name="Borenstein D."/>
            <person name="Chen Z."/>
            <person name="Engels R."/>
            <person name="Freedman E."/>
            <person name="Gellesch M."/>
            <person name="Goldberg J."/>
            <person name="Griggs A."/>
            <person name="Gujja S."/>
            <person name="Heiman D."/>
            <person name="Hepburn T."/>
            <person name="Howarth C."/>
            <person name="Jen D."/>
            <person name="Larson L."/>
            <person name="Lewis B."/>
            <person name="Mehta T."/>
            <person name="Park D."/>
            <person name="Pearson M."/>
            <person name="Roberts A."/>
            <person name="Saif S."/>
            <person name="Shenoy N."/>
            <person name="Sisk P."/>
            <person name="Stolte C."/>
            <person name="Sykes S."/>
            <person name="Walk T."/>
            <person name="White J."/>
            <person name="Yandava C."/>
            <person name="Burger G."/>
            <person name="Gray M.W."/>
            <person name="Holland P.W.H."/>
            <person name="King N."/>
            <person name="Lang F.B.F."/>
            <person name="Roger A.J."/>
            <person name="Ruiz-Trillo I."/>
            <person name="Lander E."/>
            <person name="Nusbaum C."/>
        </authorList>
    </citation>
    <scope>NUCLEOTIDE SEQUENCE [LARGE SCALE GENOMIC DNA]</scope>
    <source>
        <strain evidence="2">ATCC 38327</strain>
    </source>
</reference>
<evidence type="ECO:0000313" key="1">
    <source>
        <dbReference type="EMBL" id="KNE60256.1"/>
    </source>
</evidence>
<dbReference type="VEuPathDB" id="FungiDB:AMAG_18501"/>
<name>A0A0L0SCQ1_ALLM3</name>
<keyword evidence="2" id="KW-1185">Reference proteome</keyword>
<proteinExistence type="predicted"/>
<reference evidence="1 2" key="1">
    <citation type="submission" date="2009-11" db="EMBL/GenBank/DDBJ databases">
        <title>Annotation of Allomyces macrogynus ATCC 38327.</title>
        <authorList>
            <consortium name="The Broad Institute Genome Sequencing Platform"/>
            <person name="Russ C."/>
            <person name="Cuomo C."/>
            <person name="Burger G."/>
            <person name="Gray M.W."/>
            <person name="Holland P.W.H."/>
            <person name="King N."/>
            <person name="Lang F.B.F."/>
            <person name="Roger A.J."/>
            <person name="Ruiz-Trillo I."/>
            <person name="Young S.K."/>
            <person name="Zeng Q."/>
            <person name="Gargeya S."/>
            <person name="Fitzgerald M."/>
            <person name="Haas B."/>
            <person name="Abouelleil A."/>
            <person name="Alvarado L."/>
            <person name="Arachchi H.M."/>
            <person name="Berlin A."/>
            <person name="Chapman S.B."/>
            <person name="Gearin G."/>
            <person name="Goldberg J."/>
            <person name="Griggs A."/>
            <person name="Gujja S."/>
            <person name="Hansen M."/>
            <person name="Heiman D."/>
            <person name="Howarth C."/>
            <person name="Larimer J."/>
            <person name="Lui A."/>
            <person name="MacDonald P.J.P."/>
            <person name="McCowen C."/>
            <person name="Montmayeur A."/>
            <person name="Murphy C."/>
            <person name="Neiman D."/>
            <person name="Pearson M."/>
            <person name="Priest M."/>
            <person name="Roberts A."/>
            <person name="Saif S."/>
            <person name="Shea T."/>
            <person name="Sisk P."/>
            <person name="Stolte C."/>
            <person name="Sykes S."/>
            <person name="Wortman J."/>
            <person name="Nusbaum C."/>
            <person name="Birren B."/>
        </authorList>
    </citation>
    <scope>NUCLEOTIDE SEQUENCE [LARGE SCALE GENOMIC DNA]</scope>
    <source>
        <strain evidence="1 2">ATCC 38327</strain>
    </source>
</reference>
<dbReference type="Proteomes" id="UP000054350">
    <property type="component" value="Unassembled WGS sequence"/>
</dbReference>
<evidence type="ECO:0000313" key="2">
    <source>
        <dbReference type="Proteomes" id="UP000054350"/>
    </source>
</evidence>
<accession>A0A0L0SCQ1</accession>
<organism evidence="1 2">
    <name type="scientific">Allomyces macrogynus (strain ATCC 38327)</name>
    <name type="common">Allomyces javanicus var. macrogynus</name>
    <dbReference type="NCBI Taxonomy" id="578462"/>
    <lineage>
        <taxon>Eukaryota</taxon>
        <taxon>Fungi</taxon>
        <taxon>Fungi incertae sedis</taxon>
        <taxon>Blastocladiomycota</taxon>
        <taxon>Blastocladiomycetes</taxon>
        <taxon>Blastocladiales</taxon>
        <taxon>Blastocladiaceae</taxon>
        <taxon>Allomyces</taxon>
    </lineage>
</organism>
<dbReference type="EMBL" id="GG745336">
    <property type="protein sequence ID" value="KNE60256.1"/>
    <property type="molecule type" value="Genomic_DNA"/>
</dbReference>
<protein>
    <submittedName>
        <fullName evidence="1">Uncharacterized protein</fullName>
    </submittedName>
</protein>
<gene>
    <name evidence="1" type="ORF">AMAG_18501</name>
</gene>